<evidence type="ECO:0000259" key="9">
    <source>
        <dbReference type="PROSITE" id="PS51379"/>
    </source>
</evidence>
<evidence type="ECO:0000313" key="11">
    <source>
        <dbReference type="EMBL" id="MBB6423317.1"/>
    </source>
</evidence>
<evidence type="ECO:0000313" key="13">
    <source>
        <dbReference type="Proteomes" id="UP000545588"/>
    </source>
</evidence>
<dbReference type="Pfam" id="PF08331">
    <property type="entry name" value="QueG_DUF1730"/>
    <property type="match status" value="1"/>
</dbReference>
<keyword evidence="3" id="KW-0819">tRNA processing</keyword>
<organism evidence="10 12">
    <name type="scientific">Jeotgalicoccus coquinae</name>
    <dbReference type="NCBI Taxonomy" id="709509"/>
    <lineage>
        <taxon>Bacteria</taxon>
        <taxon>Bacillati</taxon>
        <taxon>Bacillota</taxon>
        <taxon>Bacilli</taxon>
        <taxon>Bacillales</taxon>
        <taxon>Staphylococcaceae</taxon>
        <taxon>Jeotgalicoccus</taxon>
    </lineage>
</organism>
<keyword evidence="1" id="KW-0004">4Fe-4S</keyword>
<evidence type="ECO:0000313" key="10">
    <source>
        <dbReference type="EMBL" id="CAD2081751.1"/>
    </source>
</evidence>
<evidence type="ECO:0000256" key="1">
    <source>
        <dbReference type="ARBA" id="ARBA00022485"/>
    </source>
</evidence>
<dbReference type="InterPro" id="IPR017896">
    <property type="entry name" value="4Fe4S_Fe-S-bd"/>
</dbReference>
<dbReference type="InterPro" id="IPR017900">
    <property type="entry name" value="4Fe4S_Fe_S_CS"/>
</dbReference>
<keyword evidence="4" id="KW-0479">Metal-binding</keyword>
<evidence type="ECO:0000256" key="4">
    <source>
        <dbReference type="ARBA" id="ARBA00022723"/>
    </source>
</evidence>
<dbReference type="Proteomes" id="UP000534001">
    <property type="component" value="Unassembled WGS sequence"/>
</dbReference>
<dbReference type="PANTHER" id="PTHR30002">
    <property type="entry name" value="EPOXYQUEUOSINE REDUCTASE"/>
    <property type="match status" value="1"/>
</dbReference>
<evidence type="ECO:0000256" key="8">
    <source>
        <dbReference type="ARBA" id="ARBA00023014"/>
    </source>
</evidence>
<evidence type="ECO:0000256" key="6">
    <source>
        <dbReference type="ARBA" id="ARBA00023002"/>
    </source>
</evidence>
<dbReference type="GO" id="GO:0052693">
    <property type="term" value="F:epoxyqueuosine reductase activity"/>
    <property type="evidence" value="ECO:0007669"/>
    <property type="project" value="UniProtKB-EC"/>
</dbReference>
<sequence>MDRHEFKKRVIEYAAAIGIDDIGFTTAEPFTEFKAKLIDYYKNGYESGFETGTIEERTNPKASLPNAESIISIAVGYPNRLRNAPKSKAGERRGIFARASWGTDYHTLLRSRLGKLEAFIKELDPSVDCKSMVDTGVLSDREVARRSGLGFAGKNGFIINPKLGTYSYLGEMIVSYPFPADEELLDSCGDCNICVDRCPTGALVGNGQVDSQKCISFLTQTKGFMPVEYRSKIGNRLYGCDTCQQVCPRNKGINTEHHEDIVLEPEILKPELTGLLQISNREFNETYGHLAGVWRGKKPIQRNAIIALAHFKEESAIDILKTVAETDVRPVIKGTAYWAIGQIAGDGALDYIYERYGIETDADVKKEMLMGIQEASQEEGKNL</sequence>
<protein>
    <submittedName>
        <fullName evidence="10">Epoxyqueuosine reductase</fullName>
        <ecNumber evidence="11">1.17.99.6</ecNumber>
    </submittedName>
</protein>
<evidence type="ECO:0000313" key="12">
    <source>
        <dbReference type="Proteomes" id="UP000534001"/>
    </source>
</evidence>
<keyword evidence="2" id="KW-0963">Cytoplasm</keyword>
<feature type="domain" description="4Fe-4S ferredoxin-type" evidence="9">
    <location>
        <begin position="176"/>
        <end position="208"/>
    </location>
</feature>
<dbReference type="EMBL" id="CAJEWA010000008">
    <property type="protein sequence ID" value="CAD2081751.1"/>
    <property type="molecule type" value="Genomic_DNA"/>
</dbReference>
<dbReference type="Proteomes" id="UP000545588">
    <property type="component" value="Unassembled WGS sequence"/>
</dbReference>
<dbReference type="AlphaFoldDB" id="A0A6V7RRN2"/>
<dbReference type="GO" id="GO:0051539">
    <property type="term" value="F:4 iron, 4 sulfur cluster binding"/>
    <property type="evidence" value="ECO:0007669"/>
    <property type="project" value="UniProtKB-KW"/>
</dbReference>
<dbReference type="InterPro" id="IPR013542">
    <property type="entry name" value="QueG_DUF1730"/>
</dbReference>
<dbReference type="InterPro" id="IPR004453">
    <property type="entry name" value="QueG"/>
</dbReference>
<dbReference type="PANTHER" id="PTHR30002:SF4">
    <property type="entry name" value="EPOXYQUEUOSINE REDUCTASE"/>
    <property type="match status" value="1"/>
</dbReference>
<evidence type="ECO:0000256" key="2">
    <source>
        <dbReference type="ARBA" id="ARBA00022490"/>
    </source>
</evidence>
<dbReference type="SUPFAM" id="SSF48371">
    <property type="entry name" value="ARM repeat"/>
    <property type="match status" value="1"/>
</dbReference>
<dbReference type="FunFam" id="3.30.70.20:FF:000037">
    <property type="entry name" value="Epoxyqueuosine reductase"/>
    <property type="match status" value="1"/>
</dbReference>
<dbReference type="RefSeq" id="WP_184282745.1">
    <property type="nucleotide sequence ID" value="NZ_BMCO01000001.1"/>
</dbReference>
<dbReference type="GO" id="GO:0008616">
    <property type="term" value="P:tRNA queuosine(34) biosynthetic process"/>
    <property type="evidence" value="ECO:0007669"/>
    <property type="project" value="UniProtKB-KW"/>
</dbReference>
<evidence type="ECO:0000256" key="5">
    <source>
        <dbReference type="ARBA" id="ARBA00022785"/>
    </source>
</evidence>
<keyword evidence="5" id="KW-0671">Queuosine biosynthesis</keyword>
<evidence type="ECO:0000256" key="7">
    <source>
        <dbReference type="ARBA" id="ARBA00023004"/>
    </source>
</evidence>
<dbReference type="PROSITE" id="PS51379">
    <property type="entry name" value="4FE4S_FER_2"/>
    <property type="match status" value="1"/>
</dbReference>
<gene>
    <name evidence="10" type="primary">queG</name>
    <name evidence="11" type="ORF">HNR41_001243</name>
    <name evidence="10" type="ORF">JEOCOQ751_02131</name>
</gene>
<dbReference type="NCBIfam" id="TIGR00276">
    <property type="entry name" value="tRNA epoxyqueuosine(34) reductase QueG"/>
    <property type="match status" value="1"/>
</dbReference>
<keyword evidence="13" id="KW-1185">Reference proteome</keyword>
<reference evidence="10 12" key="1">
    <citation type="submission" date="2020-07" db="EMBL/GenBank/DDBJ databases">
        <authorList>
            <person name="Criscuolo A."/>
        </authorList>
    </citation>
    <scope>NUCLEOTIDE SEQUENCE [LARGE SCALE GENOMIC DNA]</scope>
    <source>
        <strain evidence="10">CIP111751</strain>
    </source>
</reference>
<name>A0A6V7RRN2_9STAP</name>
<keyword evidence="8" id="KW-0411">Iron-sulfur</keyword>
<keyword evidence="6 11" id="KW-0560">Oxidoreductase</keyword>
<dbReference type="SUPFAM" id="SSF54862">
    <property type="entry name" value="4Fe-4S ferredoxins"/>
    <property type="match status" value="1"/>
</dbReference>
<dbReference type="EC" id="1.17.99.6" evidence="11"/>
<keyword evidence="7" id="KW-0408">Iron</keyword>
<dbReference type="Pfam" id="PF13646">
    <property type="entry name" value="HEAT_2"/>
    <property type="match status" value="1"/>
</dbReference>
<proteinExistence type="predicted"/>
<comment type="caution">
    <text evidence="10">The sequence shown here is derived from an EMBL/GenBank/DDBJ whole genome shotgun (WGS) entry which is preliminary data.</text>
</comment>
<reference evidence="11 13" key="2">
    <citation type="submission" date="2020-08" db="EMBL/GenBank/DDBJ databases">
        <title>Genomic Encyclopedia of Type Strains, Phase IV (KMG-IV): sequencing the most valuable type-strain genomes for metagenomic binning, comparative biology and taxonomic classification.</title>
        <authorList>
            <person name="Goeker M."/>
        </authorList>
    </citation>
    <scope>NUCLEOTIDE SEQUENCE [LARGE SCALE GENOMIC DNA]</scope>
    <source>
        <strain evidence="11 13">DSM 22419</strain>
    </source>
</reference>
<evidence type="ECO:0000256" key="3">
    <source>
        <dbReference type="ARBA" id="ARBA00022694"/>
    </source>
</evidence>
<dbReference type="Gene3D" id="3.30.70.20">
    <property type="match status" value="1"/>
</dbReference>
<dbReference type="EMBL" id="JACHFF010000001">
    <property type="protein sequence ID" value="MBB6423317.1"/>
    <property type="molecule type" value="Genomic_DNA"/>
</dbReference>
<accession>A0A6V7RRN2</accession>
<dbReference type="PROSITE" id="PS00198">
    <property type="entry name" value="4FE4S_FER_1"/>
    <property type="match status" value="1"/>
</dbReference>
<dbReference type="GO" id="GO:0046872">
    <property type="term" value="F:metal ion binding"/>
    <property type="evidence" value="ECO:0007669"/>
    <property type="project" value="UniProtKB-KW"/>
</dbReference>
<dbReference type="InterPro" id="IPR016024">
    <property type="entry name" value="ARM-type_fold"/>
</dbReference>
<dbReference type="Pfam" id="PF13484">
    <property type="entry name" value="Fer4_16"/>
    <property type="match status" value="1"/>
</dbReference>